<dbReference type="PANTHER" id="PTHR42879:SF2">
    <property type="entry name" value="3-OXOACYL-[ACYL-CARRIER-PROTEIN] REDUCTASE FABG"/>
    <property type="match status" value="1"/>
</dbReference>
<name>A0A066U3U6_9PSEU</name>
<dbReference type="Proteomes" id="UP000027345">
    <property type="component" value="Unassembled WGS sequence"/>
</dbReference>
<dbReference type="AlphaFoldDB" id="A0A066U3U6"/>
<dbReference type="CDD" id="cd05233">
    <property type="entry name" value="SDR_c"/>
    <property type="match status" value="1"/>
</dbReference>
<evidence type="ECO:0000313" key="4">
    <source>
        <dbReference type="EMBL" id="KDN21745.1"/>
    </source>
</evidence>
<feature type="domain" description="Ketoreductase" evidence="3">
    <location>
        <begin position="8"/>
        <end position="183"/>
    </location>
</feature>
<dbReference type="InterPro" id="IPR050259">
    <property type="entry name" value="SDR"/>
</dbReference>
<dbReference type="STRING" id="287986.DV20_12495"/>
<dbReference type="PROSITE" id="PS00061">
    <property type="entry name" value="ADH_SHORT"/>
    <property type="match status" value="1"/>
</dbReference>
<dbReference type="Pfam" id="PF13561">
    <property type="entry name" value="adh_short_C2"/>
    <property type="match status" value="1"/>
</dbReference>
<accession>A0A066U3U6</accession>
<dbReference type="SMART" id="SM00822">
    <property type="entry name" value="PKS_KR"/>
    <property type="match status" value="1"/>
</dbReference>
<keyword evidence="2" id="KW-0560">Oxidoreductase</keyword>
<dbReference type="GO" id="GO:0032787">
    <property type="term" value="P:monocarboxylic acid metabolic process"/>
    <property type="evidence" value="ECO:0007669"/>
    <property type="project" value="UniProtKB-ARBA"/>
</dbReference>
<dbReference type="GO" id="GO:0016491">
    <property type="term" value="F:oxidoreductase activity"/>
    <property type="evidence" value="ECO:0007669"/>
    <property type="project" value="UniProtKB-KW"/>
</dbReference>
<sequence>MSNDLARQTALVTGATAGIGRATALALAARGADIIVHGRDGERAAGTLRQIEALGATARFEPADLSHPAEVIALAERAGDVDILINNAGIFRFARTGDTDPATFDAHIAVNLRAPFLLVQALAPGMAGRGHGAIVNISSGAATTPGLGSGIYGATKAALESLTRVWAAEYGPDGVRVNAVAAGPTRTEGTAVHGDAFESAGQAVALKRLAHPEEIAEAVAFMASPGAGYVNGAVLSAMGGQPALG</sequence>
<dbReference type="PANTHER" id="PTHR42879">
    <property type="entry name" value="3-OXOACYL-(ACYL-CARRIER-PROTEIN) REDUCTASE"/>
    <property type="match status" value="1"/>
</dbReference>
<dbReference type="eggNOG" id="COG1028">
    <property type="taxonomic scope" value="Bacteria"/>
</dbReference>
<proteinExistence type="inferred from homology"/>
<dbReference type="InterPro" id="IPR020904">
    <property type="entry name" value="Sc_DH/Rdtase_CS"/>
</dbReference>
<gene>
    <name evidence="4" type="ORF">DV20_12495</name>
</gene>
<evidence type="ECO:0000256" key="1">
    <source>
        <dbReference type="ARBA" id="ARBA00006484"/>
    </source>
</evidence>
<dbReference type="InterPro" id="IPR057326">
    <property type="entry name" value="KR_dom"/>
</dbReference>
<comment type="similarity">
    <text evidence="1">Belongs to the short-chain dehydrogenases/reductases (SDR) family.</text>
</comment>
<dbReference type="InterPro" id="IPR036291">
    <property type="entry name" value="NAD(P)-bd_dom_sf"/>
</dbReference>
<evidence type="ECO:0000256" key="2">
    <source>
        <dbReference type="ARBA" id="ARBA00023002"/>
    </source>
</evidence>
<evidence type="ECO:0000313" key="5">
    <source>
        <dbReference type="Proteomes" id="UP000027345"/>
    </source>
</evidence>
<dbReference type="SUPFAM" id="SSF51735">
    <property type="entry name" value="NAD(P)-binding Rossmann-fold domains"/>
    <property type="match status" value="1"/>
</dbReference>
<reference evidence="4 5" key="1">
    <citation type="submission" date="2014-05" db="EMBL/GenBank/DDBJ databases">
        <title>Draft genome sequence of Amycolatopsis rifamycinica DSM 46095.</title>
        <authorList>
            <person name="Lal R."/>
            <person name="Saxena A."/>
            <person name="Kumari R."/>
            <person name="Mukherjee U."/>
            <person name="Singh P."/>
            <person name="Sangwan N."/>
            <person name="Mahato N.K."/>
        </authorList>
    </citation>
    <scope>NUCLEOTIDE SEQUENCE [LARGE SCALE GENOMIC DNA]</scope>
    <source>
        <strain evidence="4 5">DSM 46095</strain>
    </source>
</reference>
<dbReference type="EMBL" id="JMQI01000026">
    <property type="protein sequence ID" value="KDN21745.1"/>
    <property type="molecule type" value="Genomic_DNA"/>
</dbReference>
<dbReference type="InterPro" id="IPR002347">
    <property type="entry name" value="SDR_fam"/>
</dbReference>
<organism evidence="4 5">
    <name type="scientific">Amycolatopsis rifamycinica</name>
    <dbReference type="NCBI Taxonomy" id="287986"/>
    <lineage>
        <taxon>Bacteria</taxon>
        <taxon>Bacillati</taxon>
        <taxon>Actinomycetota</taxon>
        <taxon>Actinomycetes</taxon>
        <taxon>Pseudonocardiales</taxon>
        <taxon>Pseudonocardiaceae</taxon>
        <taxon>Amycolatopsis</taxon>
    </lineage>
</organism>
<dbReference type="PRINTS" id="PR00081">
    <property type="entry name" value="GDHRDH"/>
</dbReference>
<protein>
    <submittedName>
        <fullName evidence="4">Short-chain dehydrogenase</fullName>
    </submittedName>
</protein>
<dbReference type="Gene3D" id="3.40.50.720">
    <property type="entry name" value="NAD(P)-binding Rossmann-like Domain"/>
    <property type="match status" value="1"/>
</dbReference>
<dbReference type="RefSeq" id="WP_043779573.1">
    <property type="nucleotide sequence ID" value="NZ_JMQI01000026.1"/>
</dbReference>
<dbReference type="PRINTS" id="PR00080">
    <property type="entry name" value="SDRFAMILY"/>
</dbReference>
<dbReference type="FunFam" id="3.40.50.720:FF:000084">
    <property type="entry name" value="Short-chain dehydrogenase reductase"/>
    <property type="match status" value="1"/>
</dbReference>
<evidence type="ECO:0000259" key="3">
    <source>
        <dbReference type="SMART" id="SM00822"/>
    </source>
</evidence>
<dbReference type="OrthoDB" id="9803333at2"/>
<keyword evidence="5" id="KW-1185">Reference proteome</keyword>
<comment type="caution">
    <text evidence="4">The sequence shown here is derived from an EMBL/GenBank/DDBJ whole genome shotgun (WGS) entry which is preliminary data.</text>
</comment>